<dbReference type="InterPro" id="IPR002350">
    <property type="entry name" value="Kazal_dom"/>
</dbReference>
<feature type="domain" description="Kazal-like" evidence="7">
    <location>
        <begin position="225"/>
        <end position="280"/>
    </location>
</feature>
<dbReference type="GO" id="GO:0005576">
    <property type="term" value="C:extracellular region"/>
    <property type="evidence" value="ECO:0007669"/>
    <property type="project" value="UniProtKB-SubCell"/>
</dbReference>
<keyword evidence="5" id="KW-1015">Disulfide bond</keyword>
<feature type="compositionally biased region" description="Acidic residues" evidence="6">
    <location>
        <begin position="21"/>
        <end position="31"/>
    </location>
</feature>
<evidence type="ECO:0000256" key="3">
    <source>
        <dbReference type="ARBA" id="ARBA00022690"/>
    </source>
</evidence>
<comment type="subcellular location">
    <subcellularLocation>
        <location evidence="1">Secreted</location>
    </subcellularLocation>
</comment>
<sequence>MGSDPVCLRRHRAPLPNEADAPGEEGPDEDPPTGHSKAPEDSEPYPALLTPGQDKPPPAHGDPAPSMHLTSASFSELRSVETPHHHHRHQLLPSQQEKGPPADSLKIPPKPHLPHDSFTFSEENEKSTSGDPSVLTVCRFFGNMAVKTLLLCIAVLLATEASGKSVNRKPSCGVMSDGMMCTQDYSPVCGSDGTTYPNECALCSHMWETKVDILITNDGICSQSILRKPSCGVMSESMMCALNYSPVCGSDGATYPNECALCNHMWKTKVDISITKEGRC</sequence>
<evidence type="ECO:0000313" key="9">
    <source>
        <dbReference type="Proteomes" id="UP001221898"/>
    </source>
</evidence>
<proteinExistence type="predicted"/>
<reference evidence="8" key="1">
    <citation type="journal article" date="2023" name="Science">
        <title>Genome structures resolve the early diversification of teleost fishes.</title>
        <authorList>
            <person name="Parey E."/>
            <person name="Louis A."/>
            <person name="Montfort J."/>
            <person name="Bouchez O."/>
            <person name="Roques C."/>
            <person name="Iampietro C."/>
            <person name="Lluch J."/>
            <person name="Castinel A."/>
            <person name="Donnadieu C."/>
            <person name="Desvignes T."/>
            <person name="Floi Bucao C."/>
            <person name="Jouanno E."/>
            <person name="Wen M."/>
            <person name="Mejri S."/>
            <person name="Dirks R."/>
            <person name="Jansen H."/>
            <person name="Henkel C."/>
            <person name="Chen W.J."/>
            <person name="Zahm M."/>
            <person name="Cabau C."/>
            <person name="Klopp C."/>
            <person name="Thompson A.W."/>
            <person name="Robinson-Rechavi M."/>
            <person name="Braasch I."/>
            <person name="Lecointre G."/>
            <person name="Bobe J."/>
            <person name="Postlethwait J.H."/>
            <person name="Berthelot C."/>
            <person name="Roest Crollius H."/>
            <person name="Guiguen Y."/>
        </authorList>
    </citation>
    <scope>NUCLEOTIDE SEQUENCE</scope>
    <source>
        <strain evidence="8">NC1722</strain>
    </source>
</reference>
<dbReference type="Pfam" id="PF00050">
    <property type="entry name" value="Kazal_1"/>
    <property type="match status" value="2"/>
</dbReference>
<evidence type="ECO:0000256" key="5">
    <source>
        <dbReference type="ARBA" id="ARBA00023157"/>
    </source>
</evidence>
<dbReference type="PROSITE" id="PS51465">
    <property type="entry name" value="KAZAL_2"/>
    <property type="match status" value="2"/>
</dbReference>
<feature type="domain" description="Kazal-like" evidence="7">
    <location>
        <begin position="166"/>
        <end position="223"/>
    </location>
</feature>
<dbReference type="InterPro" id="IPR051597">
    <property type="entry name" value="Bifunctional_prot_inhibitor"/>
</dbReference>
<name>A0AAD7WJ06_9TELE</name>
<keyword evidence="2" id="KW-0964">Secreted</keyword>
<dbReference type="EMBL" id="JAINUG010000095">
    <property type="protein sequence ID" value="KAJ8397829.1"/>
    <property type="molecule type" value="Genomic_DNA"/>
</dbReference>
<dbReference type="PRINTS" id="PR00290">
    <property type="entry name" value="KAZALINHBTR"/>
</dbReference>
<dbReference type="InterPro" id="IPR036058">
    <property type="entry name" value="Kazal_dom_sf"/>
</dbReference>
<evidence type="ECO:0000256" key="1">
    <source>
        <dbReference type="ARBA" id="ARBA00004613"/>
    </source>
</evidence>
<evidence type="ECO:0000256" key="6">
    <source>
        <dbReference type="SAM" id="MobiDB-lite"/>
    </source>
</evidence>
<evidence type="ECO:0000256" key="4">
    <source>
        <dbReference type="ARBA" id="ARBA00022900"/>
    </source>
</evidence>
<dbReference type="Gene3D" id="3.30.60.30">
    <property type="match status" value="2"/>
</dbReference>
<accession>A0AAD7WJ06</accession>
<dbReference type="PROSITE" id="PS00282">
    <property type="entry name" value="KAZAL_1"/>
    <property type="match status" value="2"/>
</dbReference>
<dbReference type="Proteomes" id="UP001221898">
    <property type="component" value="Unassembled WGS sequence"/>
</dbReference>
<dbReference type="SMART" id="SM00280">
    <property type="entry name" value="KAZAL"/>
    <property type="match status" value="2"/>
</dbReference>
<dbReference type="GO" id="GO:0004867">
    <property type="term" value="F:serine-type endopeptidase inhibitor activity"/>
    <property type="evidence" value="ECO:0007669"/>
    <property type="project" value="UniProtKB-KW"/>
</dbReference>
<dbReference type="PANTHER" id="PTHR47729">
    <property type="entry name" value="SERINE PEPTIDASE INHIBITOR, KAZAL TYPE 2, TANDEM DUPLICATE 1-RELATED"/>
    <property type="match status" value="1"/>
</dbReference>
<dbReference type="AlphaFoldDB" id="A0AAD7WJ06"/>
<evidence type="ECO:0000313" key="8">
    <source>
        <dbReference type="EMBL" id="KAJ8397829.1"/>
    </source>
</evidence>
<keyword evidence="9" id="KW-1185">Reference proteome</keyword>
<feature type="region of interest" description="Disordered" evidence="6">
    <location>
        <begin position="1"/>
        <end position="130"/>
    </location>
</feature>
<evidence type="ECO:0000256" key="2">
    <source>
        <dbReference type="ARBA" id="ARBA00022525"/>
    </source>
</evidence>
<dbReference type="InterPro" id="IPR001239">
    <property type="entry name" value="Prot_inh_Kazal-m"/>
</dbReference>
<protein>
    <recommendedName>
        <fullName evidence="7">Kazal-like domain-containing protein</fullName>
    </recommendedName>
</protein>
<organism evidence="8 9">
    <name type="scientific">Aldrovandia affinis</name>
    <dbReference type="NCBI Taxonomy" id="143900"/>
    <lineage>
        <taxon>Eukaryota</taxon>
        <taxon>Metazoa</taxon>
        <taxon>Chordata</taxon>
        <taxon>Craniata</taxon>
        <taxon>Vertebrata</taxon>
        <taxon>Euteleostomi</taxon>
        <taxon>Actinopterygii</taxon>
        <taxon>Neopterygii</taxon>
        <taxon>Teleostei</taxon>
        <taxon>Notacanthiformes</taxon>
        <taxon>Halosauridae</taxon>
        <taxon>Aldrovandia</taxon>
    </lineage>
</organism>
<keyword evidence="4" id="KW-0722">Serine protease inhibitor</keyword>
<dbReference type="SUPFAM" id="SSF100895">
    <property type="entry name" value="Kazal-type serine protease inhibitors"/>
    <property type="match status" value="2"/>
</dbReference>
<comment type="caution">
    <text evidence="8">The sequence shown here is derived from an EMBL/GenBank/DDBJ whole genome shotgun (WGS) entry which is preliminary data.</text>
</comment>
<keyword evidence="3" id="KW-0646">Protease inhibitor</keyword>
<evidence type="ECO:0000259" key="7">
    <source>
        <dbReference type="PROSITE" id="PS51465"/>
    </source>
</evidence>
<dbReference type="PANTHER" id="PTHR47729:SF1">
    <property type="entry name" value="OVOMUCOID-LIKE-RELATED"/>
    <property type="match status" value="1"/>
</dbReference>
<gene>
    <name evidence="8" type="ORF">AAFF_G00435180</name>
</gene>